<sequence>MASVDWRHIPTVLYPQEILDKAFRRASKQSDLVEDPDKYHRVRKQMNRMVQAAADVIDTTLLKWVARWPSLNALSEFDQALVDAAVGNDEYRKTLGTIQWGAEQVRKIAGETQRKILRLRRIEGFHDARRHAYGRFSSILDQISPQILWLGEARDVLRELPSLDPAEPCIVVAGAPNVGKSALITALSSGEPEVASYPFTTKQLHLGHFEHRRRPYQMVDTPGLLDRPMSERNRIEMQAIAALEHIGDALLFLVDATEGSTSSLEEQEHLLSEVKQLMSERPMIVIHSKSDILESPPEGAETLISAQTGHGLEDLRARLIETIAADVVVDPLSLPEHWHRNEE</sequence>
<dbReference type="InterPro" id="IPR027417">
    <property type="entry name" value="P-loop_NTPase"/>
</dbReference>
<reference evidence="3" key="1">
    <citation type="journal article" date="2014" name="Genome Biol. Evol.">
        <title>Pangenome evidence for extensive interdomain horizontal transfer affecting lineage core and shell genes in uncultured planktonic thaumarchaeota and euryarchaeota.</title>
        <authorList>
            <person name="Deschamps P."/>
            <person name="Zivanovic Y."/>
            <person name="Moreira D."/>
            <person name="Rodriguez-Valera F."/>
            <person name="Lopez-Garcia P."/>
        </authorList>
    </citation>
    <scope>NUCLEOTIDE SEQUENCE</scope>
</reference>
<organism evidence="3">
    <name type="scientific">uncultured marine group II/III euryarchaeote AD1000_92_A11</name>
    <dbReference type="NCBI Taxonomy" id="1457826"/>
    <lineage>
        <taxon>Archaea</taxon>
        <taxon>Methanobacteriati</taxon>
        <taxon>Methanobacteriota</taxon>
        <taxon>environmental samples</taxon>
    </lineage>
</organism>
<dbReference type="Gene3D" id="3.40.50.300">
    <property type="entry name" value="P-loop containing nucleotide triphosphate hydrolases"/>
    <property type="match status" value="1"/>
</dbReference>
<dbReference type="PANTHER" id="PTHR45759">
    <property type="entry name" value="NUCLEOLAR GTP-BINDING PROTEIN 1"/>
    <property type="match status" value="1"/>
</dbReference>
<evidence type="ECO:0000313" key="3">
    <source>
        <dbReference type="EMBL" id="AIE97159.1"/>
    </source>
</evidence>
<dbReference type="SUPFAM" id="SSF52540">
    <property type="entry name" value="P-loop containing nucleoside triphosphate hydrolases"/>
    <property type="match status" value="1"/>
</dbReference>
<dbReference type="PRINTS" id="PR00326">
    <property type="entry name" value="GTP1OBG"/>
</dbReference>
<protein>
    <submittedName>
        <fullName evidence="3">GTPase, putative (NOG1)</fullName>
    </submittedName>
</protein>
<dbReference type="CDD" id="cd01897">
    <property type="entry name" value="NOG"/>
    <property type="match status" value="1"/>
</dbReference>
<dbReference type="GO" id="GO:0005525">
    <property type="term" value="F:GTP binding"/>
    <property type="evidence" value="ECO:0007669"/>
    <property type="project" value="InterPro"/>
</dbReference>
<evidence type="ECO:0000259" key="1">
    <source>
        <dbReference type="Pfam" id="PF01926"/>
    </source>
</evidence>
<feature type="domain" description="G" evidence="1">
    <location>
        <begin position="170"/>
        <end position="289"/>
    </location>
</feature>
<dbReference type="Pfam" id="PF01926">
    <property type="entry name" value="MMR_HSR1"/>
    <property type="match status" value="1"/>
</dbReference>
<dbReference type="EMBL" id="KF900499">
    <property type="protein sequence ID" value="AIE97159.1"/>
    <property type="molecule type" value="Genomic_DNA"/>
</dbReference>
<gene>
    <name evidence="3" type="primary">NOG1</name>
</gene>
<dbReference type="InterPro" id="IPR041623">
    <property type="entry name" value="NOG1_N"/>
</dbReference>
<dbReference type="InterPro" id="IPR006073">
    <property type="entry name" value="GTP-bd"/>
</dbReference>
<evidence type="ECO:0000259" key="2">
    <source>
        <dbReference type="Pfam" id="PF17835"/>
    </source>
</evidence>
<dbReference type="Pfam" id="PF17835">
    <property type="entry name" value="NOG1_N"/>
    <property type="match status" value="1"/>
</dbReference>
<dbReference type="Gene3D" id="1.20.120.1190">
    <property type="match status" value="1"/>
</dbReference>
<name>A0A075G0X8_9EURY</name>
<dbReference type="AlphaFoldDB" id="A0A075G0X8"/>
<proteinExistence type="predicted"/>
<accession>A0A075G0X8</accession>
<feature type="domain" description="NOG1 N-terminal helical" evidence="2">
    <location>
        <begin position="7"/>
        <end position="164"/>
    </location>
</feature>